<name>V8NI39_OPHHA</name>
<keyword evidence="2" id="KW-1133">Transmembrane helix</keyword>
<keyword evidence="2" id="KW-0472">Membrane</keyword>
<feature type="region of interest" description="Disordered" evidence="1">
    <location>
        <begin position="402"/>
        <end position="514"/>
    </location>
</feature>
<comment type="caution">
    <text evidence="3">The sequence shown here is derived from an EMBL/GenBank/DDBJ whole genome shotgun (WGS) entry which is preliminary data.</text>
</comment>
<keyword evidence="2" id="KW-0812">Transmembrane</keyword>
<sequence length="837" mass="94271">MTELDLPKVAMRTYLLLGVVSFSTGMYQKKAAESRWDSTGLHRFRQTDCSGDHLAPPTCPPLVQGWSCDWVGIANSMSLTSRGALPVSTHPSPPSHSSPPRLGSLGPQQEADVGAKQPPTRKRWQKQLAHFKLDLTQKEAQQKHLTEDYEHWLARPGIGACRLIPLERGPPALRHQPSHKDPHQEAEADLKSEFLPASDLQKKTPKGGDSLQQRPLHVSGPGAVVIVKLLVTFYRCTIEMVHGPPVGDHWTSLSFISVLCSLADSRSTADGCVLLTGAAVEASTFVLLPERGSLSSIVHLSYLLCAYARLEQAPAIPPPHSSLTPKAAASPVAGKCPDGPGSISVLQNWPRFLYNLLIVRVCPQLRWHLVGHHTVALRSKANRDPLPVQTRSSVVAPSSIEEAVQGCHPKAAPSGAHGDLRLPRVGDGVTFRHSCREGEGEREGGRGRKRERGGEGEKEREREGERGRRREGERVEGEKEEGERDRRKEGERVGREWGEKEKEGAREGRGKEREGRREKEWTERWREGEKVGGIEGGREREWGEKERRREGGREKEWREGERERGREGEEGGREGNGEREEGRERERSIFFLKRTRMEKAGTAFFKTKKVFCSHDLSLKTENQACLRRGEELVWDRRPLEETREAFEMWIYRRLNEQPPGKAKGNHQNHQKRRKLEYFRHGMQHLEKYGIRLLIPQAEEGHCGFKIEGTGLDKTQRPFFHAAVDKNRMANKKKKNENLDAGDVFLQKNRKGPGKPRPTLGGISTRFSWLPFGLAWFWLLLRLTFQFISCWLALLSASASEISRRGWASSGEGEVHPFHSSSKDWWNSLPQGLLSAPG</sequence>
<organism evidence="3 4">
    <name type="scientific">Ophiophagus hannah</name>
    <name type="common">King cobra</name>
    <name type="synonym">Naja hannah</name>
    <dbReference type="NCBI Taxonomy" id="8665"/>
    <lineage>
        <taxon>Eukaryota</taxon>
        <taxon>Metazoa</taxon>
        <taxon>Chordata</taxon>
        <taxon>Craniata</taxon>
        <taxon>Vertebrata</taxon>
        <taxon>Euteleostomi</taxon>
        <taxon>Lepidosauria</taxon>
        <taxon>Squamata</taxon>
        <taxon>Bifurcata</taxon>
        <taxon>Unidentata</taxon>
        <taxon>Episquamata</taxon>
        <taxon>Toxicofera</taxon>
        <taxon>Serpentes</taxon>
        <taxon>Colubroidea</taxon>
        <taxon>Elapidae</taxon>
        <taxon>Elapinae</taxon>
        <taxon>Ophiophagus</taxon>
    </lineage>
</organism>
<feature type="compositionally biased region" description="Basic and acidic residues" evidence="1">
    <location>
        <begin position="434"/>
        <end position="514"/>
    </location>
</feature>
<evidence type="ECO:0000256" key="2">
    <source>
        <dbReference type="SAM" id="Phobius"/>
    </source>
</evidence>
<feature type="compositionally biased region" description="Low complexity" evidence="1">
    <location>
        <begin position="98"/>
        <end position="107"/>
    </location>
</feature>
<dbReference type="Proteomes" id="UP000018936">
    <property type="component" value="Unassembled WGS sequence"/>
</dbReference>
<keyword evidence="4" id="KW-1185">Reference proteome</keyword>
<dbReference type="EMBL" id="AZIM01004018">
    <property type="protein sequence ID" value="ETE61308.1"/>
    <property type="molecule type" value="Genomic_DNA"/>
</dbReference>
<feature type="region of interest" description="Disordered" evidence="1">
    <location>
        <begin position="195"/>
        <end position="215"/>
    </location>
</feature>
<feature type="region of interest" description="Disordered" evidence="1">
    <location>
        <begin position="558"/>
        <end position="584"/>
    </location>
</feature>
<dbReference type="AlphaFoldDB" id="V8NI39"/>
<protein>
    <submittedName>
        <fullName evidence="3">Uncharacterized protein</fullName>
    </submittedName>
</protein>
<evidence type="ECO:0000313" key="4">
    <source>
        <dbReference type="Proteomes" id="UP000018936"/>
    </source>
</evidence>
<proteinExistence type="predicted"/>
<evidence type="ECO:0000313" key="3">
    <source>
        <dbReference type="EMBL" id="ETE61308.1"/>
    </source>
</evidence>
<feature type="region of interest" description="Disordered" evidence="1">
    <location>
        <begin position="82"/>
        <end position="123"/>
    </location>
</feature>
<evidence type="ECO:0000256" key="1">
    <source>
        <dbReference type="SAM" id="MobiDB-lite"/>
    </source>
</evidence>
<feature type="transmembrane region" description="Helical" evidence="2">
    <location>
        <begin position="774"/>
        <end position="794"/>
    </location>
</feature>
<reference evidence="3 4" key="1">
    <citation type="journal article" date="2013" name="Proc. Natl. Acad. Sci. U.S.A.">
        <title>The king cobra genome reveals dynamic gene evolution and adaptation in the snake venom system.</title>
        <authorList>
            <person name="Vonk F.J."/>
            <person name="Casewell N.R."/>
            <person name="Henkel C.V."/>
            <person name="Heimberg A.M."/>
            <person name="Jansen H.J."/>
            <person name="McCleary R.J."/>
            <person name="Kerkkamp H.M."/>
            <person name="Vos R.A."/>
            <person name="Guerreiro I."/>
            <person name="Calvete J.J."/>
            <person name="Wuster W."/>
            <person name="Woods A.E."/>
            <person name="Logan J.M."/>
            <person name="Harrison R.A."/>
            <person name="Castoe T.A."/>
            <person name="de Koning A.P."/>
            <person name="Pollock D.D."/>
            <person name="Yandell M."/>
            <person name="Calderon D."/>
            <person name="Renjifo C."/>
            <person name="Currier R.B."/>
            <person name="Salgado D."/>
            <person name="Pla D."/>
            <person name="Sanz L."/>
            <person name="Hyder A.S."/>
            <person name="Ribeiro J.M."/>
            <person name="Arntzen J.W."/>
            <person name="van den Thillart G.E."/>
            <person name="Boetzer M."/>
            <person name="Pirovano W."/>
            <person name="Dirks R.P."/>
            <person name="Spaink H.P."/>
            <person name="Duboule D."/>
            <person name="McGlinn E."/>
            <person name="Kini R.M."/>
            <person name="Richardson M.K."/>
        </authorList>
    </citation>
    <scope>NUCLEOTIDE SEQUENCE</scope>
    <source>
        <tissue evidence="3">Blood</tissue>
    </source>
</reference>
<feature type="non-terminal residue" evidence="3">
    <location>
        <position position="1"/>
    </location>
</feature>
<accession>V8NI39</accession>
<gene>
    <name evidence="3" type="ORF">L345_12944</name>
</gene>